<comment type="caution">
    <text evidence="1">The sequence shown here is derived from an EMBL/GenBank/DDBJ whole genome shotgun (WGS) entry which is preliminary data.</text>
</comment>
<sequence>MARDHHYAVTVEWTGNTGEGTGDYRAYRRNHEIKVAGKPLIAGSADPQFLGDGARWNPEDLLVAALSACHKLWYLHLCADAGITVESYVDHAEGTLRLGGEENRFSEVVLHPEVVIREASRTDSALALHEAAHHECFIARSMNFPVRCEPRIRVAGDPS</sequence>
<dbReference type="Proteomes" id="UP000245474">
    <property type="component" value="Unassembled WGS sequence"/>
</dbReference>
<dbReference type="InterPro" id="IPR036102">
    <property type="entry name" value="OsmC/Ohrsf"/>
</dbReference>
<organism evidence="1 2">
    <name type="scientific">Sediminicurvatus halobius</name>
    <dbReference type="NCBI Taxonomy" id="2182432"/>
    <lineage>
        <taxon>Bacteria</taxon>
        <taxon>Pseudomonadati</taxon>
        <taxon>Pseudomonadota</taxon>
        <taxon>Gammaproteobacteria</taxon>
        <taxon>Chromatiales</taxon>
        <taxon>Ectothiorhodospiraceae</taxon>
        <taxon>Sediminicurvatus</taxon>
    </lineage>
</organism>
<dbReference type="RefSeq" id="WP_109679582.1">
    <property type="nucleotide sequence ID" value="NZ_CP086615.1"/>
</dbReference>
<dbReference type="OrthoDB" id="9795405at2"/>
<dbReference type="InterPro" id="IPR003718">
    <property type="entry name" value="OsmC/Ohr_fam"/>
</dbReference>
<dbReference type="SUPFAM" id="SSF82784">
    <property type="entry name" value="OsmC-like"/>
    <property type="match status" value="1"/>
</dbReference>
<protein>
    <submittedName>
        <fullName evidence="1">Peroxiredoxin</fullName>
    </submittedName>
</protein>
<reference evidence="1 2" key="1">
    <citation type="submission" date="2018-05" db="EMBL/GenBank/DDBJ databases">
        <title>Spiribacter halobius sp. nov., a moderately halophilic bacterium isolated from marine solar saltern.</title>
        <authorList>
            <person name="Zheng W.-S."/>
            <person name="Lu D.-C."/>
            <person name="Du Z.-J."/>
        </authorList>
    </citation>
    <scope>NUCLEOTIDE SEQUENCE [LARGE SCALE GENOMIC DNA]</scope>
    <source>
        <strain evidence="1 2">E85</strain>
    </source>
</reference>
<dbReference type="InterPro" id="IPR015946">
    <property type="entry name" value="KH_dom-like_a/b"/>
</dbReference>
<dbReference type="EMBL" id="QFFI01000026">
    <property type="protein sequence ID" value="PWG61850.1"/>
    <property type="molecule type" value="Genomic_DNA"/>
</dbReference>
<dbReference type="PANTHER" id="PTHR42830">
    <property type="entry name" value="OSMOTICALLY INDUCIBLE FAMILY PROTEIN"/>
    <property type="match status" value="1"/>
</dbReference>
<evidence type="ECO:0000313" key="2">
    <source>
        <dbReference type="Proteomes" id="UP000245474"/>
    </source>
</evidence>
<evidence type="ECO:0000313" key="1">
    <source>
        <dbReference type="EMBL" id="PWG61850.1"/>
    </source>
</evidence>
<name>A0A2U2MY99_9GAMM</name>
<dbReference type="Pfam" id="PF02566">
    <property type="entry name" value="OsmC"/>
    <property type="match status" value="1"/>
</dbReference>
<dbReference type="Gene3D" id="3.30.300.20">
    <property type="match status" value="1"/>
</dbReference>
<dbReference type="InterPro" id="IPR052707">
    <property type="entry name" value="OsmC_Ohr_Peroxiredoxin"/>
</dbReference>
<proteinExistence type="predicted"/>
<dbReference type="AlphaFoldDB" id="A0A2U2MY99"/>
<accession>A0A2U2MY99</accession>
<keyword evidence="2" id="KW-1185">Reference proteome</keyword>
<gene>
    <name evidence="1" type="ORF">DEM34_14685</name>
</gene>
<dbReference type="PANTHER" id="PTHR42830:SF2">
    <property type="entry name" value="OSMC_OHR FAMILY PROTEIN"/>
    <property type="match status" value="1"/>
</dbReference>